<dbReference type="InterPro" id="IPR002109">
    <property type="entry name" value="Glutaredoxin"/>
</dbReference>
<dbReference type="InterPro" id="IPR014025">
    <property type="entry name" value="Glutaredoxin_subgr"/>
</dbReference>
<evidence type="ECO:0000256" key="5">
    <source>
        <dbReference type="ARBA" id="ARBA00047960"/>
    </source>
</evidence>
<protein>
    <recommendedName>
        <fullName evidence="6">Glutaredoxin domain-containing protein</fullName>
    </recommendedName>
</protein>
<dbReference type="GeneID" id="11501016"/>
<dbReference type="GO" id="GO:0004364">
    <property type="term" value="F:glutathione transferase activity"/>
    <property type="evidence" value="ECO:0007669"/>
    <property type="project" value="UniProtKB-EC"/>
</dbReference>
<evidence type="ECO:0000313" key="8">
    <source>
        <dbReference type="Proteomes" id="UP000005627"/>
    </source>
</evidence>
<comment type="catalytic activity">
    <reaction evidence="1">
        <text>2 glutathione + H2O2 = glutathione disulfide + 2 H2O</text>
        <dbReference type="Rhea" id="RHEA:16833"/>
        <dbReference type="ChEBI" id="CHEBI:15377"/>
        <dbReference type="ChEBI" id="CHEBI:16240"/>
        <dbReference type="ChEBI" id="CHEBI:57925"/>
        <dbReference type="ChEBI" id="CHEBI:58297"/>
        <dbReference type="EC" id="1.11.1.9"/>
    </reaction>
</comment>
<dbReference type="NCBIfam" id="TIGR02180">
    <property type="entry name" value="GRX_euk"/>
    <property type="match status" value="1"/>
</dbReference>
<accession>G8ZW23</accession>
<gene>
    <name evidence="7" type="primary">TDEL0E05740</name>
    <name evidence="7" type="ORF">TDEL_0E05740</name>
</gene>
<dbReference type="AlphaFoldDB" id="G8ZW23"/>
<name>G8ZW23_TORDE</name>
<dbReference type="Pfam" id="PF00462">
    <property type="entry name" value="Glutaredoxin"/>
    <property type="match status" value="1"/>
</dbReference>
<dbReference type="GO" id="GO:0004602">
    <property type="term" value="F:glutathione peroxidase activity"/>
    <property type="evidence" value="ECO:0007669"/>
    <property type="project" value="UniProtKB-EC"/>
</dbReference>
<dbReference type="FunFam" id="3.40.30.10:FF:000026">
    <property type="entry name" value="Glutaredoxin 2"/>
    <property type="match status" value="1"/>
</dbReference>
<keyword evidence="3" id="KW-0676">Redox-active center</keyword>
<dbReference type="STRING" id="1076872.G8ZW23"/>
<dbReference type="KEGG" id="tdl:TDEL_0E05740"/>
<organism evidence="7 8">
    <name type="scientific">Torulaspora delbrueckii</name>
    <name type="common">Yeast</name>
    <name type="synonym">Candida colliculosa</name>
    <dbReference type="NCBI Taxonomy" id="4950"/>
    <lineage>
        <taxon>Eukaryota</taxon>
        <taxon>Fungi</taxon>
        <taxon>Dikarya</taxon>
        <taxon>Ascomycota</taxon>
        <taxon>Saccharomycotina</taxon>
        <taxon>Saccharomycetes</taxon>
        <taxon>Saccharomycetales</taxon>
        <taxon>Saccharomycetaceae</taxon>
        <taxon>Torulaspora</taxon>
    </lineage>
</organism>
<dbReference type="PANTHER" id="PTHR45694:SF18">
    <property type="entry name" value="GLUTAREDOXIN-1-RELATED"/>
    <property type="match status" value="1"/>
</dbReference>
<evidence type="ECO:0000256" key="2">
    <source>
        <dbReference type="ARBA" id="ARBA00022982"/>
    </source>
</evidence>
<dbReference type="GO" id="GO:0015038">
    <property type="term" value="F:glutathione disulfide oxidoreductase activity"/>
    <property type="evidence" value="ECO:0007669"/>
    <property type="project" value="TreeGrafter"/>
</dbReference>
<comment type="catalytic activity">
    <reaction evidence="5">
        <text>RX + glutathione = an S-substituted glutathione + a halide anion + H(+)</text>
        <dbReference type="Rhea" id="RHEA:16437"/>
        <dbReference type="ChEBI" id="CHEBI:15378"/>
        <dbReference type="ChEBI" id="CHEBI:16042"/>
        <dbReference type="ChEBI" id="CHEBI:17792"/>
        <dbReference type="ChEBI" id="CHEBI:57925"/>
        <dbReference type="ChEBI" id="CHEBI:90779"/>
        <dbReference type="EC" id="2.5.1.18"/>
    </reaction>
</comment>
<dbReference type="PANTHER" id="PTHR45694">
    <property type="entry name" value="GLUTAREDOXIN 2"/>
    <property type="match status" value="1"/>
</dbReference>
<keyword evidence="8" id="KW-1185">Reference proteome</keyword>
<evidence type="ECO:0000256" key="4">
    <source>
        <dbReference type="ARBA" id="ARBA00035808"/>
    </source>
</evidence>
<dbReference type="PRINTS" id="PR00160">
    <property type="entry name" value="GLUTAREDOXIN"/>
</dbReference>
<dbReference type="PROSITE" id="PS51354">
    <property type="entry name" value="GLUTAREDOXIN_2"/>
    <property type="match status" value="1"/>
</dbReference>
<dbReference type="EMBL" id="HE616746">
    <property type="protein sequence ID" value="CCE92817.1"/>
    <property type="molecule type" value="Genomic_DNA"/>
</dbReference>
<keyword evidence="2" id="KW-0813">Transport</keyword>
<dbReference type="InterPro" id="IPR011899">
    <property type="entry name" value="Glutaredoxin_euk/vir"/>
</dbReference>
<evidence type="ECO:0000313" key="7">
    <source>
        <dbReference type="EMBL" id="CCE92817.1"/>
    </source>
</evidence>
<proteinExistence type="predicted"/>
<dbReference type="OrthoDB" id="418495at2759"/>
<evidence type="ECO:0000256" key="1">
    <source>
        <dbReference type="ARBA" id="ARBA00000217"/>
    </source>
</evidence>
<dbReference type="InParanoid" id="G8ZW23"/>
<dbReference type="eggNOG" id="KOG1752">
    <property type="taxonomic scope" value="Eukaryota"/>
</dbReference>
<dbReference type="CDD" id="cd03419">
    <property type="entry name" value="GRX_GRXh_1_2_like"/>
    <property type="match status" value="1"/>
</dbReference>
<keyword evidence="2" id="KW-0249">Electron transport</keyword>
<dbReference type="RefSeq" id="XP_003682028.1">
    <property type="nucleotide sequence ID" value="XM_003681980.1"/>
</dbReference>
<dbReference type="InterPro" id="IPR036249">
    <property type="entry name" value="Thioredoxin-like_sf"/>
</dbReference>
<evidence type="ECO:0000259" key="6">
    <source>
        <dbReference type="Pfam" id="PF00462"/>
    </source>
</evidence>
<dbReference type="Proteomes" id="UP000005627">
    <property type="component" value="Chromosome 5"/>
</dbReference>
<sequence length="108" mass="12185">MVSEEKVSFVKELVEDNKVVIFSKTFCPYCKATLKTFDEARLPVGLVRVLQLDKLDDGSEIQDALYELNGQKTVPSIYILKRHIGGNSELQKLKHEGVLEFIMEAVVA</sequence>
<dbReference type="GO" id="GO:0034599">
    <property type="term" value="P:cellular response to oxidative stress"/>
    <property type="evidence" value="ECO:0007669"/>
    <property type="project" value="TreeGrafter"/>
</dbReference>
<reference evidence="7 8" key="1">
    <citation type="journal article" date="2011" name="Proc. Natl. Acad. Sci. U.S.A.">
        <title>Evolutionary erosion of yeast sex chromosomes by mating-type switching accidents.</title>
        <authorList>
            <person name="Gordon J.L."/>
            <person name="Armisen D."/>
            <person name="Proux-Wera E."/>
            <person name="Oheigeartaigh S.S."/>
            <person name="Byrne K.P."/>
            <person name="Wolfe K.H."/>
        </authorList>
    </citation>
    <scope>NUCLEOTIDE SEQUENCE [LARGE SCALE GENOMIC DNA]</scope>
    <source>
        <strain evidence="8">ATCC 10662 / CBS 1146 / NBRC 0425 / NCYC 2629 / NRRL Y-866</strain>
    </source>
</reference>
<dbReference type="GO" id="GO:0005737">
    <property type="term" value="C:cytoplasm"/>
    <property type="evidence" value="ECO:0007669"/>
    <property type="project" value="TreeGrafter"/>
</dbReference>
<dbReference type="SUPFAM" id="SSF52833">
    <property type="entry name" value="Thioredoxin-like"/>
    <property type="match status" value="1"/>
</dbReference>
<dbReference type="HOGENOM" id="CLU_026126_7_2_1"/>
<comment type="catalytic activity">
    <reaction evidence="4">
        <text>1-chloro-2,4-dinitrobenzene + glutathione = 2,4-dinitrophenyl-S-glutathione + chloride + H(+)</text>
        <dbReference type="Rhea" id="RHEA:51220"/>
        <dbReference type="ChEBI" id="CHEBI:15378"/>
        <dbReference type="ChEBI" id="CHEBI:17996"/>
        <dbReference type="ChEBI" id="CHEBI:34718"/>
        <dbReference type="ChEBI" id="CHEBI:57925"/>
        <dbReference type="ChEBI" id="CHEBI:133977"/>
        <dbReference type="EC" id="2.5.1.18"/>
    </reaction>
</comment>
<evidence type="ECO:0000256" key="3">
    <source>
        <dbReference type="ARBA" id="ARBA00023284"/>
    </source>
</evidence>
<dbReference type="GO" id="GO:0005634">
    <property type="term" value="C:nucleus"/>
    <property type="evidence" value="ECO:0007669"/>
    <property type="project" value="TreeGrafter"/>
</dbReference>
<feature type="domain" description="Glutaredoxin" evidence="6">
    <location>
        <begin position="19"/>
        <end position="84"/>
    </location>
</feature>
<dbReference type="Gene3D" id="3.40.30.10">
    <property type="entry name" value="Glutaredoxin"/>
    <property type="match status" value="1"/>
</dbReference>